<feature type="domain" description="RNA polymerase sigma-70 ECF-like HTH" evidence="5">
    <location>
        <begin position="48"/>
        <end position="227"/>
    </location>
</feature>
<evidence type="ECO:0000256" key="3">
    <source>
        <dbReference type="ARBA" id="ARBA00023163"/>
    </source>
</evidence>
<dbReference type="RefSeq" id="WP_235205336.1">
    <property type="nucleotide sequence ID" value="NZ_JACHET010000001.1"/>
</dbReference>
<dbReference type="InterPro" id="IPR036388">
    <property type="entry name" value="WH-like_DNA-bd_sf"/>
</dbReference>
<gene>
    <name evidence="6" type="ORF">HNQ86_002521</name>
</gene>
<keyword evidence="2" id="KW-0731">Sigma factor</keyword>
<dbReference type="GO" id="GO:0016987">
    <property type="term" value="F:sigma factor activity"/>
    <property type="evidence" value="ECO:0007669"/>
    <property type="project" value="UniProtKB-KW"/>
</dbReference>
<comment type="caution">
    <text evidence="6">The sequence shown here is derived from an EMBL/GenBank/DDBJ whole genome shotgun (WGS) entry which is preliminary data.</text>
</comment>
<dbReference type="PANTHER" id="PTHR43133">
    <property type="entry name" value="RNA POLYMERASE ECF-TYPE SIGMA FACTO"/>
    <property type="match status" value="1"/>
</dbReference>
<dbReference type="NCBIfam" id="TIGR02937">
    <property type="entry name" value="sigma70-ECF"/>
    <property type="match status" value="1"/>
</dbReference>
<sequence length="230" mass="25348">MQTGPSTAVAGRRTGGDGMATSDSWWRHPGCRLAGGVGGVPVVKGEGMADITQLLVRAREGEPHCLSDVFAALYPELLRMARGRMHGSSATLTPTVLVHEAYLRLTGGNTLSLNDRRHFFACAARAMRSIMVDAARRRNALKRGGPQREITLTERLAPSTDADVEVLSLDQALEHMRVRRPRQVEIVELHYFAGFGFAEIGELLECSERTAKREWERARAFLHARLSAES</sequence>
<dbReference type="SUPFAM" id="SSF88659">
    <property type="entry name" value="Sigma3 and sigma4 domains of RNA polymerase sigma factors"/>
    <property type="match status" value="1"/>
</dbReference>
<organism evidence="6 7">
    <name type="scientific">Oleiagrimonas soli</name>
    <dbReference type="NCBI Taxonomy" id="1543381"/>
    <lineage>
        <taxon>Bacteria</taxon>
        <taxon>Pseudomonadati</taxon>
        <taxon>Pseudomonadota</taxon>
        <taxon>Gammaproteobacteria</taxon>
        <taxon>Lysobacterales</taxon>
        <taxon>Rhodanobacteraceae</taxon>
        <taxon>Oleiagrimonas</taxon>
    </lineage>
</organism>
<dbReference type="AlphaFoldDB" id="A0A841KJ11"/>
<dbReference type="Pfam" id="PF07638">
    <property type="entry name" value="Sigma70_ECF"/>
    <property type="match status" value="1"/>
</dbReference>
<protein>
    <submittedName>
        <fullName evidence="6">RNA polymerase sigma factor (TIGR02999 family)</fullName>
    </submittedName>
</protein>
<dbReference type="InterPro" id="IPR011517">
    <property type="entry name" value="RNA_pol_sigma70_ECF-like"/>
</dbReference>
<reference evidence="6 7" key="1">
    <citation type="submission" date="2020-08" db="EMBL/GenBank/DDBJ databases">
        <title>Genomic Encyclopedia of Type Strains, Phase IV (KMG-IV): sequencing the most valuable type-strain genomes for metagenomic binning, comparative biology and taxonomic classification.</title>
        <authorList>
            <person name="Goeker M."/>
        </authorList>
    </citation>
    <scope>NUCLEOTIDE SEQUENCE [LARGE SCALE GENOMIC DNA]</scope>
    <source>
        <strain evidence="6 7">DSM 107085</strain>
    </source>
</reference>
<accession>A0A841KJ11</accession>
<keyword evidence="1" id="KW-0805">Transcription regulation</keyword>
<dbReference type="InterPro" id="IPR013324">
    <property type="entry name" value="RNA_pol_sigma_r3/r4-like"/>
</dbReference>
<evidence type="ECO:0000313" key="7">
    <source>
        <dbReference type="Proteomes" id="UP000560000"/>
    </source>
</evidence>
<evidence type="ECO:0000259" key="5">
    <source>
        <dbReference type="Pfam" id="PF07638"/>
    </source>
</evidence>
<dbReference type="InterPro" id="IPR053812">
    <property type="entry name" value="HTH_Sigma70_ECF-like"/>
</dbReference>
<evidence type="ECO:0000313" key="6">
    <source>
        <dbReference type="EMBL" id="MBB6185176.1"/>
    </source>
</evidence>
<name>A0A841KJ11_9GAMM</name>
<dbReference type="GO" id="GO:0006352">
    <property type="term" value="P:DNA-templated transcription initiation"/>
    <property type="evidence" value="ECO:0007669"/>
    <property type="project" value="InterPro"/>
</dbReference>
<evidence type="ECO:0000256" key="4">
    <source>
        <dbReference type="SAM" id="MobiDB-lite"/>
    </source>
</evidence>
<feature type="region of interest" description="Disordered" evidence="4">
    <location>
        <begin position="1"/>
        <end position="22"/>
    </location>
</feature>
<evidence type="ECO:0000256" key="1">
    <source>
        <dbReference type="ARBA" id="ARBA00023015"/>
    </source>
</evidence>
<dbReference type="NCBIfam" id="TIGR02999">
    <property type="entry name" value="Sig-70_X6"/>
    <property type="match status" value="1"/>
</dbReference>
<dbReference type="EMBL" id="JACHET010000001">
    <property type="protein sequence ID" value="MBB6185176.1"/>
    <property type="molecule type" value="Genomic_DNA"/>
</dbReference>
<dbReference type="InterPro" id="IPR039425">
    <property type="entry name" value="RNA_pol_sigma-70-like"/>
</dbReference>
<dbReference type="Gene3D" id="1.10.10.10">
    <property type="entry name" value="Winged helix-like DNA-binding domain superfamily/Winged helix DNA-binding domain"/>
    <property type="match status" value="1"/>
</dbReference>
<evidence type="ECO:0000256" key="2">
    <source>
        <dbReference type="ARBA" id="ARBA00023082"/>
    </source>
</evidence>
<keyword evidence="3" id="KW-0804">Transcription</keyword>
<proteinExistence type="predicted"/>
<dbReference type="Proteomes" id="UP000560000">
    <property type="component" value="Unassembled WGS sequence"/>
</dbReference>
<dbReference type="InterPro" id="IPR014284">
    <property type="entry name" value="RNA_pol_sigma-70_dom"/>
</dbReference>
<dbReference type="PANTHER" id="PTHR43133:SF39">
    <property type="entry name" value="SIMILAR TO RNA POLYMERASE SIGMA-E FACTOR"/>
    <property type="match status" value="1"/>
</dbReference>